<dbReference type="Pfam" id="PF03551">
    <property type="entry name" value="PadR"/>
    <property type="match status" value="1"/>
</dbReference>
<evidence type="ECO:0000313" key="3">
    <source>
        <dbReference type="Proteomes" id="UP000248806"/>
    </source>
</evidence>
<keyword evidence="3" id="KW-1185">Reference proteome</keyword>
<proteinExistence type="predicted"/>
<protein>
    <submittedName>
        <fullName evidence="2">DNA-binding PadR family transcriptional regulator</fullName>
    </submittedName>
</protein>
<dbReference type="RefSeq" id="WP_111324018.1">
    <property type="nucleotide sequence ID" value="NZ_BIFX01000002.1"/>
</dbReference>
<evidence type="ECO:0000313" key="2">
    <source>
        <dbReference type="EMBL" id="PZW27091.1"/>
    </source>
</evidence>
<name>A0A326UD47_THEHA</name>
<organism evidence="2 3">
    <name type="scientific">Thermosporothrix hazakensis</name>
    <dbReference type="NCBI Taxonomy" id="644383"/>
    <lineage>
        <taxon>Bacteria</taxon>
        <taxon>Bacillati</taxon>
        <taxon>Chloroflexota</taxon>
        <taxon>Ktedonobacteria</taxon>
        <taxon>Ktedonobacterales</taxon>
        <taxon>Thermosporotrichaceae</taxon>
        <taxon>Thermosporothrix</taxon>
    </lineage>
</organism>
<dbReference type="Gene3D" id="1.10.10.10">
    <property type="entry name" value="Winged helix-like DNA-binding domain superfamily/Winged helix DNA-binding domain"/>
    <property type="match status" value="1"/>
</dbReference>
<dbReference type="InterPro" id="IPR036388">
    <property type="entry name" value="WH-like_DNA-bd_sf"/>
</dbReference>
<dbReference type="EMBL" id="QKUF01000013">
    <property type="protein sequence ID" value="PZW27091.1"/>
    <property type="molecule type" value="Genomic_DNA"/>
</dbReference>
<comment type="caution">
    <text evidence="2">The sequence shown here is derived from an EMBL/GenBank/DDBJ whole genome shotgun (WGS) entry which is preliminary data.</text>
</comment>
<dbReference type="InterPro" id="IPR052509">
    <property type="entry name" value="Metal_resp_DNA-bind_regulator"/>
</dbReference>
<gene>
    <name evidence="2" type="ORF">EI42_03654</name>
</gene>
<dbReference type="SUPFAM" id="SSF46785">
    <property type="entry name" value="Winged helix' DNA-binding domain"/>
    <property type="match status" value="1"/>
</dbReference>
<reference evidence="2 3" key="1">
    <citation type="submission" date="2018-06" db="EMBL/GenBank/DDBJ databases">
        <title>Genomic Encyclopedia of Archaeal and Bacterial Type Strains, Phase II (KMG-II): from individual species to whole genera.</title>
        <authorList>
            <person name="Goeker M."/>
        </authorList>
    </citation>
    <scope>NUCLEOTIDE SEQUENCE [LARGE SCALE GENOMIC DNA]</scope>
    <source>
        <strain evidence="2 3">ATCC BAA-1881</strain>
    </source>
</reference>
<dbReference type="PANTHER" id="PTHR33169">
    <property type="entry name" value="PADR-FAMILY TRANSCRIPTIONAL REGULATOR"/>
    <property type="match status" value="1"/>
</dbReference>
<dbReference type="OrthoDB" id="9808762at2"/>
<accession>A0A326UD47</accession>
<dbReference type="InterPro" id="IPR005149">
    <property type="entry name" value="Tscrpt_reg_PadR_N"/>
</dbReference>
<dbReference type="Proteomes" id="UP000248806">
    <property type="component" value="Unassembled WGS sequence"/>
</dbReference>
<keyword evidence="2" id="KW-0238">DNA-binding</keyword>
<feature type="domain" description="Transcription regulator PadR N-terminal" evidence="1">
    <location>
        <begin position="11"/>
        <end position="88"/>
    </location>
</feature>
<dbReference type="InterPro" id="IPR036390">
    <property type="entry name" value="WH_DNA-bd_sf"/>
</dbReference>
<dbReference type="GO" id="GO:0003677">
    <property type="term" value="F:DNA binding"/>
    <property type="evidence" value="ECO:0007669"/>
    <property type="project" value="UniProtKB-KW"/>
</dbReference>
<sequence>MHPISNVEFMLLQMIAECRQASGYDIKKFVDQRGYREWANIGTTSIYAGLKKLSDKGWIVTEQSDGKSGKGPMPTRFTLTEAGIVKLKQEILDSLSSARERDSRFDLGVAALPFVGRDEAIKALQKRLDFLRETSQKIEQKYEAQGGIRLPLNVRALFLHPISLIESERAFVARLVKELLEETAEYEQNH</sequence>
<evidence type="ECO:0000259" key="1">
    <source>
        <dbReference type="Pfam" id="PF03551"/>
    </source>
</evidence>
<dbReference type="AlphaFoldDB" id="A0A326UD47"/>
<dbReference type="PANTHER" id="PTHR33169:SF14">
    <property type="entry name" value="TRANSCRIPTIONAL REGULATOR RV3488"/>
    <property type="match status" value="1"/>
</dbReference>